<proteinExistence type="predicted"/>
<organism evidence="1">
    <name type="scientific">marine sediment metagenome</name>
    <dbReference type="NCBI Taxonomy" id="412755"/>
    <lineage>
        <taxon>unclassified sequences</taxon>
        <taxon>metagenomes</taxon>
        <taxon>ecological metagenomes</taxon>
    </lineage>
</organism>
<reference evidence="1" key="1">
    <citation type="journal article" date="2015" name="Nature">
        <title>Complex archaea that bridge the gap between prokaryotes and eukaryotes.</title>
        <authorList>
            <person name="Spang A."/>
            <person name="Saw J.H."/>
            <person name="Jorgensen S.L."/>
            <person name="Zaremba-Niedzwiedzka K."/>
            <person name="Martijn J."/>
            <person name="Lind A.E."/>
            <person name="van Eijk R."/>
            <person name="Schleper C."/>
            <person name="Guy L."/>
            <person name="Ettema T.J."/>
        </authorList>
    </citation>
    <scope>NUCLEOTIDE SEQUENCE</scope>
</reference>
<dbReference type="EMBL" id="LAZR01002839">
    <property type="protein sequence ID" value="KKN24984.1"/>
    <property type="molecule type" value="Genomic_DNA"/>
</dbReference>
<accession>A0A0F9P4I9</accession>
<evidence type="ECO:0000313" key="1">
    <source>
        <dbReference type="EMBL" id="KKN24984.1"/>
    </source>
</evidence>
<comment type="caution">
    <text evidence="1">The sequence shown here is derived from an EMBL/GenBank/DDBJ whole genome shotgun (WGS) entry which is preliminary data.</text>
</comment>
<protein>
    <submittedName>
        <fullName evidence="1">Uncharacterized protein</fullName>
    </submittedName>
</protein>
<name>A0A0F9P4I9_9ZZZZ</name>
<dbReference type="AlphaFoldDB" id="A0A0F9P4I9"/>
<gene>
    <name evidence="1" type="ORF">LCGC14_0889360</name>
</gene>
<sequence>MKEDFKGPCGEEDPDNFITNEGVSIFLENKDFYKFKQKDYFRVYNCTNIIKFVT</sequence>